<feature type="active site" description="Proton donor/acceptor" evidence="4">
    <location>
        <position position="149"/>
    </location>
</feature>
<keyword evidence="2 3" id="KW-0456">Lyase</keyword>
<organism evidence="6 7">
    <name type="scientific">Streptomyces bathyalis</name>
    <dbReference type="NCBI Taxonomy" id="2710756"/>
    <lineage>
        <taxon>Bacteria</taxon>
        <taxon>Bacillati</taxon>
        <taxon>Actinomycetota</taxon>
        <taxon>Actinomycetes</taxon>
        <taxon>Kitasatosporales</taxon>
        <taxon>Streptomycetaceae</taxon>
        <taxon>Streptomyces</taxon>
    </lineage>
</organism>
<dbReference type="SUPFAM" id="SSF51569">
    <property type="entry name" value="Aldolase"/>
    <property type="match status" value="1"/>
</dbReference>
<comment type="similarity">
    <text evidence="1 3">Belongs to the DapA family.</text>
</comment>
<dbReference type="EMBL" id="CP048882">
    <property type="protein sequence ID" value="QPP05240.1"/>
    <property type="molecule type" value="Genomic_DNA"/>
</dbReference>
<evidence type="ECO:0000313" key="7">
    <source>
        <dbReference type="Proteomes" id="UP000595046"/>
    </source>
</evidence>
<evidence type="ECO:0000256" key="2">
    <source>
        <dbReference type="ARBA" id="ARBA00023239"/>
    </source>
</evidence>
<accession>A0A7T1T2L6</accession>
<dbReference type="SMART" id="SM01130">
    <property type="entry name" value="DHDPS"/>
    <property type="match status" value="1"/>
</dbReference>
<evidence type="ECO:0000256" key="3">
    <source>
        <dbReference type="PIRNR" id="PIRNR001365"/>
    </source>
</evidence>
<dbReference type="KEGG" id="sbat:G4Z16_01255"/>
<evidence type="ECO:0000256" key="1">
    <source>
        <dbReference type="ARBA" id="ARBA00007592"/>
    </source>
</evidence>
<dbReference type="Pfam" id="PF00701">
    <property type="entry name" value="DHDPS"/>
    <property type="match status" value="1"/>
</dbReference>
<evidence type="ECO:0000256" key="4">
    <source>
        <dbReference type="PIRSR" id="PIRSR001365-1"/>
    </source>
</evidence>
<evidence type="ECO:0000256" key="5">
    <source>
        <dbReference type="PIRSR" id="PIRSR001365-2"/>
    </source>
</evidence>
<dbReference type="Proteomes" id="UP000595046">
    <property type="component" value="Chromosome"/>
</dbReference>
<protein>
    <submittedName>
        <fullName evidence="6">Aldolase</fullName>
    </submittedName>
</protein>
<dbReference type="PANTHER" id="PTHR12128">
    <property type="entry name" value="DIHYDRODIPICOLINATE SYNTHASE"/>
    <property type="match status" value="1"/>
</dbReference>
<feature type="binding site" evidence="5">
    <location>
        <position position="60"/>
    </location>
    <ligand>
        <name>pyruvate</name>
        <dbReference type="ChEBI" id="CHEBI:15361"/>
    </ligand>
</feature>
<dbReference type="RefSeq" id="WP_197348745.1">
    <property type="nucleotide sequence ID" value="NZ_CP048882.1"/>
</dbReference>
<dbReference type="Gene3D" id="3.20.20.70">
    <property type="entry name" value="Aldolase class I"/>
    <property type="match status" value="1"/>
</dbReference>
<dbReference type="InterPro" id="IPR002220">
    <property type="entry name" value="DapA-like"/>
</dbReference>
<dbReference type="GO" id="GO:0008840">
    <property type="term" value="F:4-hydroxy-tetrahydrodipicolinate synthase activity"/>
    <property type="evidence" value="ECO:0007669"/>
    <property type="project" value="TreeGrafter"/>
</dbReference>
<dbReference type="InterPro" id="IPR013785">
    <property type="entry name" value="Aldolase_TIM"/>
</dbReference>
<feature type="active site" description="Schiff-base intermediate with substrate" evidence="4">
    <location>
        <position position="180"/>
    </location>
</feature>
<dbReference type="AlphaFoldDB" id="A0A7T1T2L6"/>
<proteinExistence type="inferred from homology"/>
<reference evidence="7" key="1">
    <citation type="submission" date="2020-02" db="EMBL/GenBank/DDBJ databases">
        <title>Streptomyces sp. ASO4wet.</title>
        <authorList>
            <person name="Risdian C."/>
            <person name="Landwehr W."/>
            <person name="Schupp P."/>
            <person name="Wink J."/>
        </authorList>
    </citation>
    <scope>NUCLEOTIDE SEQUENCE [LARGE SCALE GENOMIC DNA]</scope>
    <source>
        <strain evidence="7">ASO4wet</strain>
    </source>
</reference>
<evidence type="ECO:0000313" key="6">
    <source>
        <dbReference type="EMBL" id="QPP05240.1"/>
    </source>
</evidence>
<dbReference type="PANTHER" id="PTHR12128:SF66">
    <property type="entry name" value="4-HYDROXY-2-OXOGLUTARATE ALDOLASE, MITOCHONDRIAL"/>
    <property type="match status" value="1"/>
</dbReference>
<name>A0A7T1T2L6_9ACTN</name>
<sequence>MTPTVSAGDLTGLLAIIPTPALPDARHWDAHTTVDLAETSRTVEALLTDGVDGVIALGTTGECPTLPAGEYEVLVRCLVETVDGRVPLFVGATTTGAYDTYARMDVLRRAGVDGTLLGLPMWQPLTERGAVDYFAQASHYFPDLAVMVYANQRAFRFPFADATDFWRGVAASAPTVVAAKCSRPGALSENRRVTGHRVNFLPSDMVLTRFRALGAEETTAFWATAAAMGPQPCLALRDALAAGDETSLEEVSSRILWATEPFVELAKDDELFASYNLQLERTRINAAGYCRSGPIRPPYSQVPDEIAAVALESARRWRTLVDHFS</sequence>
<gene>
    <name evidence="6" type="ORF">G4Z16_01255</name>
</gene>
<keyword evidence="7" id="KW-1185">Reference proteome</keyword>
<dbReference type="PIRSF" id="PIRSF001365">
    <property type="entry name" value="DHDPS"/>
    <property type="match status" value="1"/>
</dbReference>